<evidence type="ECO:0000256" key="1">
    <source>
        <dbReference type="ARBA" id="ARBA00023098"/>
    </source>
</evidence>
<comment type="caution">
    <text evidence="6">The sequence shown here is derived from an EMBL/GenBank/DDBJ whole genome shotgun (WGS) entry which is preliminary data.</text>
</comment>
<dbReference type="PROSITE" id="PS51635">
    <property type="entry name" value="PNPLA"/>
    <property type="match status" value="1"/>
</dbReference>
<keyword evidence="4" id="KW-1133">Transmembrane helix</keyword>
<feature type="transmembrane region" description="Helical" evidence="4">
    <location>
        <begin position="241"/>
        <end position="258"/>
    </location>
</feature>
<dbReference type="Proteomes" id="UP000247437">
    <property type="component" value="Unassembled WGS sequence"/>
</dbReference>
<keyword evidence="4" id="KW-0812">Transmembrane</keyword>
<dbReference type="RefSeq" id="WP_047543419.1">
    <property type="nucleotide sequence ID" value="NZ_PDLL01000021.1"/>
</dbReference>
<evidence type="ECO:0000256" key="2">
    <source>
        <dbReference type="PROSITE-ProRule" id="PRU01161"/>
    </source>
</evidence>
<feature type="domain" description="PNPLA" evidence="5">
    <location>
        <begin position="30"/>
        <end position="398"/>
    </location>
</feature>
<keyword evidence="4" id="KW-0472">Membrane</keyword>
<reference evidence="6 7" key="1">
    <citation type="journal article" date="2018" name="Appl. Microbiol. Biotechnol.">
        <title>Characterization of the caprolactam degradation pathway in Pseudomonas jessenii using mass spectrometry-based proteomics.</title>
        <authorList>
            <person name="Otzen M."/>
            <person name="Palacio C."/>
            <person name="Janssen D.B."/>
        </authorList>
    </citation>
    <scope>NUCLEOTIDE SEQUENCE [LARGE SCALE GENOMIC DNA]</scope>
    <source>
        <strain evidence="6 7">GO3</strain>
    </source>
</reference>
<dbReference type="PANTHER" id="PTHR46394:SF1">
    <property type="entry name" value="PNPLA DOMAIN-CONTAINING PROTEIN"/>
    <property type="match status" value="1"/>
</dbReference>
<feature type="short sequence motif" description="DGA/G" evidence="2">
    <location>
        <begin position="385"/>
        <end position="387"/>
    </location>
</feature>
<evidence type="ECO:0000313" key="6">
    <source>
        <dbReference type="EMBL" id="PYY71968.1"/>
    </source>
</evidence>
<proteinExistence type="predicted"/>
<dbReference type="PANTHER" id="PTHR46394">
    <property type="entry name" value="ANNEXIN"/>
    <property type="match status" value="1"/>
</dbReference>
<evidence type="ECO:0000256" key="4">
    <source>
        <dbReference type="SAM" id="Phobius"/>
    </source>
</evidence>
<keyword evidence="2" id="KW-0442">Lipid degradation</keyword>
<feature type="short sequence motif" description="GXGXXG" evidence="2">
    <location>
        <begin position="34"/>
        <end position="39"/>
    </location>
</feature>
<dbReference type="AlphaFoldDB" id="A0A2W0F438"/>
<dbReference type="Gene3D" id="3.40.1090.10">
    <property type="entry name" value="Cytosolic phospholipase A2 catalytic domain"/>
    <property type="match status" value="2"/>
</dbReference>
<keyword evidence="3" id="KW-0175">Coiled coil</keyword>
<keyword evidence="2" id="KW-0378">Hydrolase</keyword>
<keyword evidence="1 2" id="KW-0443">Lipid metabolism</keyword>
<gene>
    <name evidence="6" type="ORF">CRX42_03535</name>
</gene>
<feature type="active site" description="Nucleophile" evidence="2">
    <location>
        <position position="63"/>
    </location>
</feature>
<evidence type="ECO:0000256" key="3">
    <source>
        <dbReference type="SAM" id="Coils"/>
    </source>
</evidence>
<dbReference type="SUPFAM" id="SSF52151">
    <property type="entry name" value="FabD/lysophospholipase-like"/>
    <property type="match status" value="1"/>
</dbReference>
<dbReference type="Pfam" id="PF01734">
    <property type="entry name" value="Patatin"/>
    <property type="match status" value="2"/>
</dbReference>
<dbReference type="InterPro" id="IPR016035">
    <property type="entry name" value="Acyl_Trfase/lysoPLipase"/>
</dbReference>
<accession>A0A2W0F438</accession>
<feature type="transmembrane region" description="Helical" evidence="4">
    <location>
        <begin position="214"/>
        <end position="235"/>
    </location>
</feature>
<feature type="coiled-coil region" evidence="3">
    <location>
        <begin position="146"/>
        <end position="173"/>
    </location>
</feature>
<name>A0A2W0F438_PSEJE</name>
<dbReference type="EMBL" id="PDLL01000021">
    <property type="protein sequence ID" value="PYY71968.1"/>
    <property type="molecule type" value="Genomic_DNA"/>
</dbReference>
<sequence length="675" mass="74571">MNSPAKTLVADQSVEVSVKKRPVDPRPIFLAMQGGGAKGVAHVGALKAIEKFHYDIRGVSGTSAGSMVAALVSVGYKADEMVNIETREHLFTRSAEGLGFHQPIDIFPGTFWRKLKICRRIGAFFGYGHKPVPACPEPELSDADSLKRDRQKLDANKAERKKLEDLLIAASAKRCASRRAPPVTPLGKFMSVAAKAINTVLVTFGLSVRLSANLTWFFIYYCIPFGLVTFAVGAAIKNGPVITALIVSAVIVNGYLLVRQLLRWGWRFVGGLNTVGNVSLLIDRALTQKLAERGYVKEGGGITFGDLKRARERKVPVDTIPLKIVATNVAYECLELFCEDRTPDVKIGDAVAASVCLPFVFEPWNLTFYRHTETKTELIEGQFLDGGLVSNLPAWPFDEERVLSPSIGTIALSLESDVKIGKHWTSAVLGTVVNGSSMIHTRAAGSTLKIPLTPSMNMMQFDASAEDVWDVVSKTASAVEFRLAEELDTRAALQAAAKAMHGLFHSFVMDGVAEWFELVRNPRVRVAIVAERGGSMNSLSTVFTHGYKPSDVDRAVTRAASSWIFEKALRTNKPQIHFLDTRLPGDDVYKKEHIWAKARWIACFPMILPNPQSEMSGRRIRRFMLVVDSNMPFDESNPLIEDFKDLFVSHASVEVLQYFEKHDLLDSVQGDNTWI</sequence>
<feature type="short sequence motif" description="GXSXG" evidence="2">
    <location>
        <begin position="61"/>
        <end position="65"/>
    </location>
</feature>
<organism evidence="6 7">
    <name type="scientific">Pseudomonas jessenii</name>
    <dbReference type="NCBI Taxonomy" id="77298"/>
    <lineage>
        <taxon>Bacteria</taxon>
        <taxon>Pseudomonadati</taxon>
        <taxon>Pseudomonadota</taxon>
        <taxon>Gammaproteobacteria</taxon>
        <taxon>Pseudomonadales</taxon>
        <taxon>Pseudomonadaceae</taxon>
        <taxon>Pseudomonas</taxon>
    </lineage>
</organism>
<dbReference type="GO" id="GO:0016787">
    <property type="term" value="F:hydrolase activity"/>
    <property type="evidence" value="ECO:0007669"/>
    <property type="project" value="UniProtKB-UniRule"/>
</dbReference>
<dbReference type="InterPro" id="IPR002641">
    <property type="entry name" value="PNPLA_dom"/>
</dbReference>
<protein>
    <recommendedName>
        <fullName evidence="5">PNPLA domain-containing protein</fullName>
    </recommendedName>
</protein>
<dbReference type="GO" id="GO:0016042">
    <property type="term" value="P:lipid catabolic process"/>
    <property type="evidence" value="ECO:0007669"/>
    <property type="project" value="UniProtKB-UniRule"/>
</dbReference>
<dbReference type="InterPro" id="IPR052580">
    <property type="entry name" value="Lipid_Hydrolase"/>
</dbReference>
<dbReference type="OrthoDB" id="9807112at2"/>
<evidence type="ECO:0000259" key="5">
    <source>
        <dbReference type="PROSITE" id="PS51635"/>
    </source>
</evidence>
<feature type="active site" description="Proton acceptor" evidence="2">
    <location>
        <position position="385"/>
    </location>
</feature>
<evidence type="ECO:0000313" key="7">
    <source>
        <dbReference type="Proteomes" id="UP000247437"/>
    </source>
</evidence>